<organism evidence="1 2">
    <name type="scientific">Novilysobacter selenitireducens</name>
    <dbReference type="NCBI Taxonomy" id="2872639"/>
    <lineage>
        <taxon>Bacteria</taxon>
        <taxon>Pseudomonadati</taxon>
        <taxon>Pseudomonadota</taxon>
        <taxon>Gammaproteobacteria</taxon>
        <taxon>Lysobacterales</taxon>
        <taxon>Lysobacteraceae</taxon>
        <taxon>Novilysobacter</taxon>
    </lineage>
</organism>
<dbReference type="InterPro" id="IPR006439">
    <property type="entry name" value="HAD-SF_hydro_IA"/>
</dbReference>
<sequence length="203" mass="21040">MPCPRLVLLDFDGVLASYSHAVRFAHLARSTGCSSERVRRALMDEGLEARYDAGLLSTGEYLHQLGDALGAPIDAATWCAARRASTHVDPDTEACVSALAGRAAVGILSNNGPLMGEVIRALVPSWFPQLDGAVLLSGALGARKPEPAAFQRALAHFGVGAADTLFVDDSATHVAAAAGLGLDARQAEEPAALQRILSDAGLA</sequence>
<gene>
    <name evidence="1" type="ORF">K6753_13865</name>
</gene>
<protein>
    <submittedName>
        <fullName evidence="1">HAD family phosphatase</fullName>
    </submittedName>
</protein>
<evidence type="ECO:0000313" key="1">
    <source>
        <dbReference type="EMBL" id="MBZ4040620.1"/>
    </source>
</evidence>
<dbReference type="PANTHER" id="PTHR43611">
    <property type="entry name" value="ALPHA-D-GLUCOSE 1-PHOSPHATE PHOSPHATASE"/>
    <property type="match status" value="1"/>
</dbReference>
<dbReference type="NCBIfam" id="TIGR01509">
    <property type="entry name" value="HAD-SF-IA-v3"/>
    <property type="match status" value="1"/>
</dbReference>
<dbReference type="InterPro" id="IPR036412">
    <property type="entry name" value="HAD-like_sf"/>
</dbReference>
<dbReference type="Gene3D" id="1.10.150.240">
    <property type="entry name" value="Putative phosphatase, domain 2"/>
    <property type="match status" value="1"/>
</dbReference>
<name>A0ABS7T9W6_9GAMM</name>
<dbReference type="Gene3D" id="3.40.50.1000">
    <property type="entry name" value="HAD superfamily/HAD-like"/>
    <property type="match status" value="1"/>
</dbReference>
<proteinExistence type="predicted"/>
<dbReference type="InterPro" id="IPR023214">
    <property type="entry name" value="HAD_sf"/>
</dbReference>
<comment type="caution">
    <text evidence="1">The sequence shown here is derived from an EMBL/GenBank/DDBJ whole genome shotgun (WGS) entry which is preliminary data.</text>
</comment>
<evidence type="ECO:0000313" key="2">
    <source>
        <dbReference type="Proteomes" id="UP001430954"/>
    </source>
</evidence>
<dbReference type="InterPro" id="IPR023198">
    <property type="entry name" value="PGP-like_dom2"/>
</dbReference>
<keyword evidence="2" id="KW-1185">Reference proteome</keyword>
<dbReference type="CDD" id="cd02603">
    <property type="entry name" value="HAD_sEH-N_like"/>
    <property type="match status" value="1"/>
</dbReference>
<dbReference type="Pfam" id="PF00702">
    <property type="entry name" value="Hydrolase"/>
    <property type="match status" value="1"/>
</dbReference>
<dbReference type="PANTHER" id="PTHR43611:SF3">
    <property type="entry name" value="FLAVIN MONONUCLEOTIDE HYDROLASE 1, CHLOROPLATIC"/>
    <property type="match status" value="1"/>
</dbReference>
<dbReference type="Proteomes" id="UP001430954">
    <property type="component" value="Unassembled WGS sequence"/>
</dbReference>
<reference evidence="1 2" key="1">
    <citation type="submission" date="2021-09" db="EMBL/GenBank/DDBJ databases">
        <title>Lysobacter sp. 13A isolated from the river sediment.</title>
        <authorList>
            <person name="Liu H."/>
            <person name="Li S."/>
            <person name="Mao S."/>
        </authorList>
    </citation>
    <scope>NUCLEOTIDE SEQUENCE [LARGE SCALE GENOMIC DNA]</scope>
    <source>
        <strain evidence="1 2">13A</strain>
    </source>
</reference>
<dbReference type="RefSeq" id="WP_223677071.1">
    <property type="nucleotide sequence ID" value="NZ_JAINZW010000008.1"/>
</dbReference>
<dbReference type="EMBL" id="JAINZW010000008">
    <property type="protein sequence ID" value="MBZ4040620.1"/>
    <property type="molecule type" value="Genomic_DNA"/>
</dbReference>
<accession>A0ABS7T9W6</accession>
<dbReference type="SUPFAM" id="SSF56784">
    <property type="entry name" value="HAD-like"/>
    <property type="match status" value="1"/>
</dbReference>